<reference evidence="2 3" key="1">
    <citation type="submission" date="2019-07" db="EMBL/GenBank/DDBJ databases">
        <title>Annotation for the trematode Paragonimus westermani.</title>
        <authorList>
            <person name="Choi Y.-J."/>
        </authorList>
    </citation>
    <scope>NUCLEOTIDE SEQUENCE [LARGE SCALE GENOMIC DNA]</scope>
    <source>
        <strain evidence="2">180907_Pwestermani</strain>
    </source>
</reference>
<organism evidence="2 3">
    <name type="scientific">Paragonimus westermani</name>
    <dbReference type="NCBI Taxonomy" id="34504"/>
    <lineage>
        <taxon>Eukaryota</taxon>
        <taxon>Metazoa</taxon>
        <taxon>Spiralia</taxon>
        <taxon>Lophotrochozoa</taxon>
        <taxon>Platyhelminthes</taxon>
        <taxon>Trematoda</taxon>
        <taxon>Digenea</taxon>
        <taxon>Plagiorchiida</taxon>
        <taxon>Troglotremata</taxon>
        <taxon>Troglotrematidae</taxon>
        <taxon>Paragonimus</taxon>
    </lineage>
</organism>
<evidence type="ECO:0000313" key="2">
    <source>
        <dbReference type="EMBL" id="KAF8563766.1"/>
    </source>
</evidence>
<keyword evidence="3" id="KW-1185">Reference proteome</keyword>
<gene>
    <name evidence="2" type="ORF">P879_10364</name>
</gene>
<name>A0A8T0D8R4_9TREM</name>
<feature type="region of interest" description="Disordered" evidence="1">
    <location>
        <begin position="1"/>
        <end position="24"/>
    </location>
</feature>
<proteinExistence type="predicted"/>
<accession>A0A8T0D8R4</accession>
<comment type="caution">
    <text evidence="2">The sequence shown here is derived from an EMBL/GenBank/DDBJ whole genome shotgun (WGS) entry which is preliminary data.</text>
</comment>
<protein>
    <submittedName>
        <fullName evidence="2">Uncharacterized protein</fullName>
    </submittedName>
</protein>
<sequence>MNPFEQYANDDSQETDVPWRADTNQPTWRMRHTLRPKKVYLPTNADQTLLKKLMQNLPGKEDVHQLKKNLIFALEY</sequence>
<dbReference type="EMBL" id="JTDF01010752">
    <property type="protein sequence ID" value="KAF8563766.1"/>
    <property type="molecule type" value="Genomic_DNA"/>
</dbReference>
<evidence type="ECO:0000256" key="1">
    <source>
        <dbReference type="SAM" id="MobiDB-lite"/>
    </source>
</evidence>
<dbReference type="Proteomes" id="UP000699462">
    <property type="component" value="Unassembled WGS sequence"/>
</dbReference>
<evidence type="ECO:0000313" key="3">
    <source>
        <dbReference type="Proteomes" id="UP000699462"/>
    </source>
</evidence>
<dbReference type="AlphaFoldDB" id="A0A8T0D8R4"/>